<dbReference type="NCBIfam" id="NF007746">
    <property type="entry name" value="PRK10426.1"/>
    <property type="match status" value="1"/>
</dbReference>
<dbReference type="InterPro" id="IPR052990">
    <property type="entry name" value="Sulfoquinovosidase_GH31"/>
</dbReference>
<dbReference type="InterPro" id="IPR013780">
    <property type="entry name" value="Glyco_hydro_b"/>
</dbReference>
<evidence type="ECO:0000259" key="4">
    <source>
        <dbReference type="Pfam" id="PF21365"/>
    </source>
</evidence>
<keyword evidence="2 5" id="KW-0378">Hydrolase</keyword>
<dbReference type="InterPro" id="IPR011013">
    <property type="entry name" value="Gal_mutarotase_sf_dom"/>
</dbReference>
<name>A0A4S4BVE4_9BACI</name>
<dbReference type="EMBL" id="SSNT01000017">
    <property type="protein sequence ID" value="THF76970.1"/>
    <property type="molecule type" value="Genomic_DNA"/>
</dbReference>
<evidence type="ECO:0000259" key="3">
    <source>
        <dbReference type="Pfam" id="PF01055"/>
    </source>
</evidence>
<evidence type="ECO:0000313" key="6">
    <source>
        <dbReference type="Proteomes" id="UP000310334"/>
    </source>
</evidence>
<dbReference type="Gene3D" id="2.60.40.1180">
    <property type="entry name" value="Golgi alpha-mannosidase II"/>
    <property type="match status" value="1"/>
</dbReference>
<evidence type="ECO:0000313" key="5">
    <source>
        <dbReference type="EMBL" id="THF76970.1"/>
    </source>
</evidence>
<dbReference type="InterPro" id="IPR017853">
    <property type="entry name" value="GH"/>
</dbReference>
<dbReference type="InterPro" id="IPR044112">
    <property type="entry name" value="YihQ_TIM-like"/>
</dbReference>
<comment type="similarity">
    <text evidence="1 2">Belongs to the glycosyl hydrolase 31 family.</text>
</comment>
<evidence type="ECO:0000256" key="1">
    <source>
        <dbReference type="ARBA" id="ARBA00007806"/>
    </source>
</evidence>
<comment type="caution">
    <text evidence="5">The sequence shown here is derived from an EMBL/GenBank/DDBJ whole genome shotgun (WGS) entry which is preliminary data.</text>
</comment>
<dbReference type="CDD" id="cd06594">
    <property type="entry name" value="GH31_glucosidase_YihQ"/>
    <property type="match status" value="1"/>
</dbReference>
<sequence>MVETMKVNKGLAVKTLEDGFEVSFNHVLLLRHTVQQPMLFVGQGEETIDMYRGNFDIKDYVMERTPLKYARVEEKNNEYMVELAKSEGGQAVLLLTIKEEDSRLKVEYTQVDSAINRFWLRVAADQTEKVYGCGEQLSHFNMRGKNFPLWTSEPGVGRNKNTYVTWQADVKDKAGGDYYNTNFPQPTFVSTKKYYCHVETTAYADFDFRNPNFHELQIWEVPKYVLFETAETYIDLVEKITNLFGRQPELPEWVYNGVILGIQGGTEVVEEKVSRALDRGMKVAGVWCQDWQGKRITSFGKRLMWNWKWNENEYPELDKKIPEWKENGIRFLGYINPYVAIEGYLYKEAEEKGYLALNEQGDIYLVDFGEFYCGVVDFTNEEACVWYKGVIKENMIDFGIDGWMADFGEYLPTDVVLKNGVDALIMHNAWPTMWAKINYEAVSEAGKLGEVVYFMRAGYTGVQKYCTLLWGGDQSVDWTLDDGLASVIPAALSSGMIGCGLHHSDIGGYTSLHGNKRSKELLMRWSEMGAFTPMMRTHEGNRPDDCFQFDGDEESLEHLARMSNIFVTLAPYTKAIVKENAKRGIPVQRPLFMHYEKDEKAYDIQYQYLYGKDLLVAPVHQESQTEWEVYLPEDEWIHVWSGQEYKGGSVTVQAPIGYPPVFYRKNSEWKELFLALSNI</sequence>
<dbReference type="PANTHER" id="PTHR46959:SF2">
    <property type="entry name" value="SULFOQUINOVOSIDASE"/>
    <property type="match status" value="1"/>
</dbReference>
<dbReference type="InterPro" id="IPR000322">
    <property type="entry name" value="Glyco_hydro_31_TIM"/>
</dbReference>
<feature type="domain" description="Glycosyl hydrolase family 31 C-terminal" evidence="4">
    <location>
        <begin position="584"/>
        <end position="667"/>
    </location>
</feature>
<dbReference type="OrthoDB" id="176168at2"/>
<feature type="domain" description="Glycoside hydrolase family 31 TIM barrel" evidence="3">
    <location>
        <begin position="266"/>
        <end position="572"/>
    </location>
</feature>
<dbReference type="Gene3D" id="3.20.20.80">
    <property type="entry name" value="Glycosidases"/>
    <property type="match status" value="1"/>
</dbReference>
<dbReference type="Proteomes" id="UP000310334">
    <property type="component" value="Unassembled WGS sequence"/>
</dbReference>
<dbReference type="InterPro" id="IPR048395">
    <property type="entry name" value="Glyco_hydro_31_C"/>
</dbReference>
<accession>A0A4S4BVE4</accession>
<gene>
    <name evidence="5" type="ORF">E6W99_19985</name>
</gene>
<organism evidence="5 6">
    <name type="scientific">Metabacillus sediminilitoris</name>
    <dbReference type="NCBI Taxonomy" id="2567941"/>
    <lineage>
        <taxon>Bacteria</taxon>
        <taxon>Bacillati</taxon>
        <taxon>Bacillota</taxon>
        <taxon>Bacilli</taxon>
        <taxon>Bacillales</taxon>
        <taxon>Bacillaceae</taxon>
        <taxon>Metabacillus</taxon>
    </lineage>
</organism>
<dbReference type="CDD" id="cd14752">
    <property type="entry name" value="GH31_N"/>
    <property type="match status" value="1"/>
</dbReference>
<dbReference type="SUPFAM" id="SSF51011">
    <property type="entry name" value="Glycosyl hydrolase domain"/>
    <property type="match status" value="1"/>
</dbReference>
<dbReference type="Pfam" id="PF21365">
    <property type="entry name" value="Glyco_hydro_31_3rd"/>
    <property type="match status" value="1"/>
</dbReference>
<dbReference type="AlphaFoldDB" id="A0A4S4BVE4"/>
<dbReference type="RefSeq" id="WP_136357094.1">
    <property type="nucleotide sequence ID" value="NZ_CP046266.1"/>
</dbReference>
<dbReference type="PANTHER" id="PTHR46959">
    <property type="entry name" value="SULFOQUINOVOSIDASE"/>
    <property type="match status" value="1"/>
</dbReference>
<evidence type="ECO:0000256" key="2">
    <source>
        <dbReference type="RuleBase" id="RU361185"/>
    </source>
</evidence>
<dbReference type="EC" id="3.2.1.20" evidence="5"/>
<keyword evidence="6" id="KW-1185">Reference proteome</keyword>
<keyword evidence="2 5" id="KW-0326">Glycosidase</keyword>
<dbReference type="SUPFAM" id="SSF74650">
    <property type="entry name" value="Galactose mutarotase-like"/>
    <property type="match status" value="1"/>
</dbReference>
<dbReference type="GO" id="GO:0030246">
    <property type="term" value="F:carbohydrate binding"/>
    <property type="evidence" value="ECO:0007669"/>
    <property type="project" value="InterPro"/>
</dbReference>
<reference evidence="5 6" key="1">
    <citation type="submission" date="2019-04" db="EMBL/GenBank/DDBJ databases">
        <title>Bacillus sediminilitoris sp. nov., isolated from a tidal flat sediment on the East China Sea.</title>
        <authorList>
            <person name="Wei Y."/>
            <person name="Mao H."/>
            <person name="Fang J."/>
        </authorList>
    </citation>
    <scope>NUCLEOTIDE SEQUENCE [LARGE SCALE GENOMIC DNA]</scope>
    <source>
        <strain evidence="5 6">DSL-17</strain>
    </source>
</reference>
<dbReference type="Gene3D" id="2.60.40.1760">
    <property type="entry name" value="glycosyl hydrolase (family 31)"/>
    <property type="match status" value="1"/>
</dbReference>
<dbReference type="SUPFAM" id="SSF51445">
    <property type="entry name" value="(Trans)glycosidases"/>
    <property type="match status" value="1"/>
</dbReference>
<dbReference type="Pfam" id="PF01055">
    <property type="entry name" value="Glyco_hydro_31_2nd"/>
    <property type="match status" value="1"/>
</dbReference>
<proteinExistence type="inferred from homology"/>
<dbReference type="GO" id="GO:0004558">
    <property type="term" value="F:alpha-1,4-glucosidase activity"/>
    <property type="evidence" value="ECO:0007669"/>
    <property type="project" value="UniProtKB-EC"/>
</dbReference>
<protein>
    <submittedName>
        <fullName evidence="5">Alpha-glucosidase</fullName>
        <ecNumber evidence="5">3.2.1.20</ecNumber>
    </submittedName>
</protein>
<dbReference type="GO" id="GO:0005975">
    <property type="term" value="P:carbohydrate metabolic process"/>
    <property type="evidence" value="ECO:0007669"/>
    <property type="project" value="InterPro"/>
</dbReference>